<organism evidence="2 3">
    <name type="scientific">Hymenobacter jeollabukensis</name>
    <dbReference type="NCBI Taxonomy" id="2025313"/>
    <lineage>
        <taxon>Bacteria</taxon>
        <taxon>Pseudomonadati</taxon>
        <taxon>Bacteroidota</taxon>
        <taxon>Cytophagia</taxon>
        <taxon>Cytophagales</taxon>
        <taxon>Hymenobacteraceae</taxon>
        <taxon>Hymenobacter</taxon>
    </lineage>
</organism>
<dbReference type="PROSITE" id="PS51257">
    <property type="entry name" value="PROKAR_LIPOPROTEIN"/>
    <property type="match status" value="1"/>
</dbReference>
<accession>A0A5R8WT35</accession>
<keyword evidence="3" id="KW-1185">Reference proteome</keyword>
<sequence>MLTRYTLLFAVAALSLASCQTTKSAVTAPRWEFTTVAATDSTEAVVLMHDSQSPEPTRAVVSMREARALSAERAGANRR</sequence>
<gene>
    <name evidence="2" type="ORF">FDY95_08005</name>
</gene>
<dbReference type="RefSeq" id="WP_138076459.1">
    <property type="nucleotide sequence ID" value="NZ_VAJM01000003.1"/>
</dbReference>
<proteinExistence type="predicted"/>
<dbReference type="OrthoDB" id="887142at2"/>
<evidence type="ECO:0000313" key="2">
    <source>
        <dbReference type="EMBL" id="TLM93967.1"/>
    </source>
</evidence>
<evidence type="ECO:0000313" key="3">
    <source>
        <dbReference type="Proteomes" id="UP000305517"/>
    </source>
</evidence>
<name>A0A5R8WT35_9BACT</name>
<feature type="signal peptide" evidence="1">
    <location>
        <begin position="1"/>
        <end position="24"/>
    </location>
</feature>
<dbReference type="Proteomes" id="UP000305517">
    <property type="component" value="Unassembled WGS sequence"/>
</dbReference>
<comment type="caution">
    <text evidence="2">The sequence shown here is derived from an EMBL/GenBank/DDBJ whole genome shotgun (WGS) entry which is preliminary data.</text>
</comment>
<dbReference type="EMBL" id="VAJM01000003">
    <property type="protein sequence ID" value="TLM93967.1"/>
    <property type="molecule type" value="Genomic_DNA"/>
</dbReference>
<keyword evidence="1" id="KW-0732">Signal</keyword>
<evidence type="ECO:0000256" key="1">
    <source>
        <dbReference type="SAM" id="SignalP"/>
    </source>
</evidence>
<reference evidence="2 3" key="1">
    <citation type="submission" date="2019-05" db="EMBL/GenBank/DDBJ databases">
        <title>Hymenobacter edaphi sp. nov., isolated from abandoned arsenic-contaminated farmland soil.</title>
        <authorList>
            <person name="Nie L."/>
        </authorList>
    </citation>
    <scope>NUCLEOTIDE SEQUENCE [LARGE SCALE GENOMIC DNA]</scope>
    <source>
        <strain evidence="2 3">1-3-3-8</strain>
    </source>
</reference>
<feature type="chain" id="PRO_5024413288" evidence="1">
    <location>
        <begin position="25"/>
        <end position="79"/>
    </location>
</feature>
<protein>
    <submittedName>
        <fullName evidence="2">Uncharacterized protein</fullName>
    </submittedName>
</protein>
<dbReference type="AlphaFoldDB" id="A0A5R8WT35"/>